<dbReference type="EMBL" id="JAWXVI010000012">
    <property type="protein sequence ID" value="MDX6191717.1"/>
    <property type="molecule type" value="Genomic_DNA"/>
</dbReference>
<dbReference type="NCBIfam" id="TIGR04131">
    <property type="entry name" value="Bac_Flav_CTERM"/>
    <property type="match status" value="1"/>
</dbReference>
<gene>
    <name evidence="1" type="ORF">SGQ83_20345</name>
</gene>
<evidence type="ECO:0000313" key="1">
    <source>
        <dbReference type="EMBL" id="MDX6191717.1"/>
    </source>
</evidence>
<dbReference type="RefSeq" id="WP_230002241.1">
    <property type="nucleotide sequence ID" value="NZ_CP087134.1"/>
</dbReference>
<dbReference type="InterPro" id="IPR026341">
    <property type="entry name" value="T9SS_type_B"/>
</dbReference>
<comment type="caution">
    <text evidence="1">The sequence shown here is derived from an EMBL/GenBank/DDBJ whole genome shotgun (WGS) entry which is preliminary data.</text>
</comment>
<name>A0ABU4RGJ4_9FLAO</name>
<dbReference type="Proteomes" id="UP001273350">
    <property type="component" value="Unassembled WGS sequence"/>
</dbReference>
<protein>
    <submittedName>
        <fullName evidence="1">Gliding motility-associated C-terminal domain-containing protein</fullName>
    </submittedName>
</protein>
<sequence length="435" mass="48675">MKKEDLRLQKDHLWGIEINKFSNNMKLYLTAFFLQVVICFGQNNEVLNNGIVSIKDNTVVSVYGDFINSVNGRFQNDGDVSFKQNFRNNGVVSFNDKQNGYTRFTGSEIQNIEGTVESQFKNVQFLNTNRSNASFNLSGNVSIDGMALFEKGILNNRDFGGAITFGLDAVNSLASDLSFVDGDVYKMGKSDFTFPIGTNKSYRRYIISGLDDVNILNVIYYNLNSDALYPHSAKEDVVELIANNEYWVIDKDKNDKADIFISLSWSEDMSQSEIISDPKKIGIVKWNPESKKWIVINSVSDLQSKVVTAVTKNDAKGIFTLAKIKREDTAGAGSDLKTYNAVSPNNDGVNDYFKIENIENYPNNTVEIYNRWGARVFKTNNYDSTGNVFDGFMAGKGIKVGTGKLPAGTYFYTIEYGTGADKKLNTKSGYLYLSE</sequence>
<accession>A0ABU4RGJ4</accession>
<proteinExistence type="predicted"/>
<keyword evidence="2" id="KW-1185">Reference proteome</keyword>
<dbReference type="Pfam" id="PF13585">
    <property type="entry name" value="CHU_C"/>
    <property type="match status" value="1"/>
</dbReference>
<evidence type="ECO:0000313" key="2">
    <source>
        <dbReference type="Proteomes" id="UP001273350"/>
    </source>
</evidence>
<reference evidence="1 2" key="1">
    <citation type="submission" date="2023-11" db="EMBL/GenBank/DDBJ databases">
        <title>Unpublished Manusciprt.</title>
        <authorList>
            <person name="Saticioglu I.B."/>
            <person name="Ay H."/>
            <person name="Ajmi N."/>
            <person name="Altun S."/>
            <person name="Duman M."/>
        </authorList>
    </citation>
    <scope>NUCLEOTIDE SEQUENCE [LARGE SCALE GENOMIC DNA]</scope>
    <source>
        <strain evidence="1 2">Fl-318</strain>
    </source>
</reference>
<organism evidence="1 2">
    <name type="scientific">Flavobacterium cupriresistens</name>
    <dbReference type="NCBI Taxonomy" id="2893885"/>
    <lineage>
        <taxon>Bacteria</taxon>
        <taxon>Pseudomonadati</taxon>
        <taxon>Bacteroidota</taxon>
        <taxon>Flavobacteriia</taxon>
        <taxon>Flavobacteriales</taxon>
        <taxon>Flavobacteriaceae</taxon>
        <taxon>Flavobacterium</taxon>
    </lineage>
</organism>